<evidence type="ECO:0000256" key="5">
    <source>
        <dbReference type="SAM" id="Phobius"/>
    </source>
</evidence>
<dbReference type="InterPro" id="IPR020846">
    <property type="entry name" value="MFS_dom"/>
</dbReference>
<feature type="transmembrane region" description="Helical" evidence="5">
    <location>
        <begin position="336"/>
        <end position="362"/>
    </location>
</feature>
<dbReference type="PROSITE" id="PS50850">
    <property type="entry name" value="MFS"/>
    <property type="match status" value="1"/>
</dbReference>
<name>A0A9Q5I4X7_SANBA</name>
<feature type="transmembrane region" description="Helical" evidence="5">
    <location>
        <begin position="200"/>
        <end position="220"/>
    </location>
</feature>
<keyword evidence="2 5" id="KW-0812">Transmembrane</keyword>
<sequence>MESALHSDTSTIANGVNGLLNFTEENDGTKLEKADSRLRLGLGHAVLQENGKLVLAELDPEDDPKNLPLFRKWLVVIVISTAAFCTACTSSIATAAEDGMAADFHVSKEVAILGVSLFVEGMGIGPLLLGPLSEFYGRNPVYWVSYSVFFLFSFPVAFAPNIAVFLIFRFLGGFVSSAFLSVSGGSVSDMFSNETVATPMAIYTVCPFAGPVFGPLISGFVNQHLHWRWTYYVQVVWCFAELVAIILFIPETYIPILLKNKARRLRKHKSIEIYAPTELEDRGLMHAMIVSCYKPFELLLFDRMALLLDLWTALVLGILYLAFQAFPIIFGEKHGFNTQMVGCSFLGIGIGLFLGTFSQPYWNMIYKRETIKHNGHPPPEMRLMVGMPGGILVAVGLFWIAFTTFDGIHWIVPMLGSIPFGMGINFVFTATFTYLVTAYRPIAASAMAANSAMRSTFAAGFPLFAVQMYHRLGTVGATALLAGLTAIMAPLPFIFYKYGPHIRVNSKYAVA</sequence>
<dbReference type="SUPFAM" id="SSF103473">
    <property type="entry name" value="MFS general substrate transporter"/>
    <property type="match status" value="1"/>
</dbReference>
<evidence type="ECO:0000256" key="3">
    <source>
        <dbReference type="ARBA" id="ARBA00022989"/>
    </source>
</evidence>
<dbReference type="Pfam" id="PF07690">
    <property type="entry name" value="MFS_1"/>
    <property type="match status" value="1"/>
</dbReference>
<dbReference type="InterPro" id="IPR036259">
    <property type="entry name" value="MFS_trans_sf"/>
</dbReference>
<keyword evidence="4 5" id="KW-0472">Membrane</keyword>
<feature type="transmembrane region" description="Helical" evidence="5">
    <location>
        <begin position="232"/>
        <end position="258"/>
    </location>
</feature>
<dbReference type="PANTHER" id="PTHR23502:SF7">
    <property type="entry name" value="DRUG_PROTON ANTIPORTER YHK8-RELATED"/>
    <property type="match status" value="1"/>
</dbReference>
<dbReference type="EMBL" id="LNZH02000054">
    <property type="protein sequence ID" value="OCB91871.1"/>
    <property type="molecule type" value="Genomic_DNA"/>
</dbReference>
<organism evidence="7 8">
    <name type="scientific">Sanghuangporus baumii</name>
    <name type="common">Phellinus baumii</name>
    <dbReference type="NCBI Taxonomy" id="108892"/>
    <lineage>
        <taxon>Eukaryota</taxon>
        <taxon>Fungi</taxon>
        <taxon>Dikarya</taxon>
        <taxon>Basidiomycota</taxon>
        <taxon>Agaricomycotina</taxon>
        <taxon>Agaricomycetes</taxon>
        <taxon>Hymenochaetales</taxon>
        <taxon>Hymenochaetaceae</taxon>
        <taxon>Sanghuangporus</taxon>
    </lineage>
</organism>
<dbReference type="GO" id="GO:0022857">
    <property type="term" value="F:transmembrane transporter activity"/>
    <property type="evidence" value="ECO:0007669"/>
    <property type="project" value="InterPro"/>
</dbReference>
<comment type="caution">
    <text evidence="7">The sequence shown here is derived from an EMBL/GenBank/DDBJ whole genome shotgun (WGS) entry which is preliminary data.</text>
</comment>
<dbReference type="Proteomes" id="UP000757232">
    <property type="component" value="Unassembled WGS sequence"/>
</dbReference>
<gene>
    <name evidence="7" type="ORF">A7U60_g842</name>
</gene>
<dbReference type="InterPro" id="IPR011701">
    <property type="entry name" value="MFS"/>
</dbReference>
<feature type="transmembrane region" description="Helical" evidence="5">
    <location>
        <begin position="73"/>
        <end position="95"/>
    </location>
</feature>
<feature type="transmembrane region" description="Helical" evidence="5">
    <location>
        <begin position="306"/>
        <end position="330"/>
    </location>
</feature>
<feature type="transmembrane region" description="Helical" evidence="5">
    <location>
        <begin position="448"/>
        <end position="469"/>
    </location>
</feature>
<feature type="domain" description="Major facilitator superfamily (MFS) profile" evidence="6">
    <location>
        <begin position="75"/>
        <end position="511"/>
    </location>
</feature>
<feature type="transmembrane region" description="Helical" evidence="5">
    <location>
        <begin position="408"/>
        <end position="436"/>
    </location>
</feature>
<evidence type="ECO:0000256" key="1">
    <source>
        <dbReference type="ARBA" id="ARBA00004141"/>
    </source>
</evidence>
<proteinExistence type="predicted"/>
<protein>
    <submittedName>
        <fullName evidence="7">MFS transporter</fullName>
    </submittedName>
</protein>
<dbReference type="FunFam" id="1.20.1250.20:FF:000082">
    <property type="entry name" value="MFS multidrug transporter, putative"/>
    <property type="match status" value="1"/>
</dbReference>
<dbReference type="Gene3D" id="1.20.1250.20">
    <property type="entry name" value="MFS general substrate transporter like domains"/>
    <property type="match status" value="1"/>
</dbReference>
<keyword evidence="3 5" id="KW-1133">Transmembrane helix</keyword>
<feature type="transmembrane region" description="Helical" evidence="5">
    <location>
        <begin position="475"/>
        <end position="496"/>
    </location>
</feature>
<dbReference type="AlphaFoldDB" id="A0A9Q5I4X7"/>
<evidence type="ECO:0000259" key="6">
    <source>
        <dbReference type="PROSITE" id="PS50850"/>
    </source>
</evidence>
<feature type="transmembrane region" description="Helical" evidence="5">
    <location>
        <begin position="110"/>
        <end position="129"/>
    </location>
</feature>
<dbReference type="GO" id="GO:0005886">
    <property type="term" value="C:plasma membrane"/>
    <property type="evidence" value="ECO:0007669"/>
    <property type="project" value="TreeGrafter"/>
</dbReference>
<dbReference type="CDD" id="cd17323">
    <property type="entry name" value="MFS_Tpo1_MDR_like"/>
    <property type="match status" value="1"/>
</dbReference>
<reference evidence="7" key="1">
    <citation type="submission" date="2016-06" db="EMBL/GenBank/DDBJ databases">
        <title>Draft Genome sequence of the fungus Inonotus baumii.</title>
        <authorList>
            <person name="Zhu H."/>
            <person name="Lin W."/>
        </authorList>
    </citation>
    <scope>NUCLEOTIDE SEQUENCE</scope>
    <source>
        <strain evidence="7">821</strain>
    </source>
</reference>
<feature type="transmembrane region" description="Helical" evidence="5">
    <location>
        <begin position="383"/>
        <end position="402"/>
    </location>
</feature>
<keyword evidence="8" id="KW-1185">Reference proteome</keyword>
<feature type="transmembrane region" description="Helical" evidence="5">
    <location>
        <begin position="166"/>
        <end position="188"/>
    </location>
</feature>
<feature type="transmembrane region" description="Helical" evidence="5">
    <location>
        <begin position="141"/>
        <end position="160"/>
    </location>
</feature>
<evidence type="ECO:0000256" key="2">
    <source>
        <dbReference type="ARBA" id="ARBA00022692"/>
    </source>
</evidence>
<dbReference type="PANTHER" id="PTHR23502">
    <property type="entry name" value="MAJOR FACILITATOR SUPERFAMILY"/>
    <property type="match status" value="1"/>
</dbReference>
<evidence type="ECO:0000313" key="7">
    <source>
        <dbReference type="EMBL" id="OCB91871.1"/>
    </source>
</evidence>
<dbReference type="OrthoDB" id="3561359at2759"/>
<accession>A0A9Q5I4X7</accession>
<evidence type="ECO:0000313" key="8">
    <source>
        <dbReference type="Proteomes" id="UP000757232"/>
    </source>
</evidence>
<comment type="subcellular location">
    <subcellularLocation>
        <location evidence="1">Membrane</location>
        <topology evidence="1">Multi-pass membrane protein</topology>
    </subcellularLocation>
</comment>
<evidence type="ECO:0000256" key="4">
    <source>
        <dbReference type="ARBA" id="ARBA00023136"/>
    </source>
</evidence>